<feature type="compositionally biased region" description="Low complexity" evidence="1">
    <location>
        <begin position="621"/>
        <end position="638"/>
    </location>
</feature>
<feature type="region of interest" description="Disordered" evidence="1">
    <location>
        <begin position="197"/>
        <end position="223"/>
    </location>
</feature>
<sequence>MASLGSLTSTPEVFHLETKYIVLSYLGLPSPSMPGGACASELPGEGVLRRCGLEGVQSDCPPLSLGFSSTDPRCSVGKSLASLGLHVAHELQEHLGRALQTLLSAPLDYELYKAAVQDVSTHAEGGWTKVLVPLVLLHALHEENQPLETLVPLGVHYLEEAEADYIIRQGGWGSVIKGDPCDAIAEDCDDICILSMEQQPDRPSPPASPSGTERGEPCSWQTGSPPISLVVTESWSQVDVMDPEDIKSLDGNEGAVLAEEHSENNSSNSDIVHVEREEAELLESGEGAGAETVLPELQESLLSVLGGESELMELKVELSSPAPSFGHTPSFDPTPSVGHTPTVNPPPLPLEATETQEPLASEQTNPIPADAILVSHMESSTPDAPVTAVPTEPPPPAQDLPPLLMEADLVPEPESELPGESLQHPILSAEVQLQPTATAPPKASAQESCKAPPGESPLQPKPAATTPPKASAQESCKAPPGESPLQLKPAATTPPKASAQESIKAPPGEAPLHPQSAATTPPKASAQESIKAPPGEAPLQRKPAATTPPKASVQESWKAPPGESPLQTQSAATTPPKASAQESCKAPPGEASLQPKPAATTPRKASAQAAQESCKVPPGEAPLQPQPAATTPPKTSAQESCKVPPGEAPLNLEPQPPESSSPSELSVLLYGGAALVAIAAVLAYGAFLYRRK</sequence>
<dbReference type="GO" id="GO:0042981">
    <property type="term" value="P:regulation of apoptotic process"/>
    <property type="evidence" value="ECO:0007669"/>
    <property type="project" value="InterPro"/>
</dbReference>
<feature type="compositionally biased region" description="Low complexity" evidence="1">
    <location>
        <begin position="381"/>
        <end position="390"/>
    </location>
</feature>
<dbReference type="STRING" id="1676925.ENSPKIP00000008457"/>
<dbReference type="SUPFAM" id="SSF56854">
    <property type="entry name" value="Bcl-2 inhibitors of programmed cell death"/>
    <property type="match status" value="1"/>
</dbReference>
<dbReference type="GO" id="GO:0016020">
    <property type="term" value="C:membrane"/>
    <property type="evidence" value="ECO:0007669"/>
    <property type="project" value="TreeGrafter"/>
</dbReference>
<feature type="region of interest" description="Disordered" evidence="1">
    <location>
        <begin position="320"/>
        <end position="361"/>
    </location>
</feature>
<proteinExistence type="predicted"/>
<feature type="compositionally biased region" description="Polar residues" evidence="1">
    <location>
        <begin position="331"/>
        <end position="342"/>
    </location>
</feature>
<feature type="compositionally biased region" description="Low complexity" evidence="1">
    <location>
        <begin position="488"/>
        <end position="497"/>
    </location>
</feature>
<dbReference type="GO" id="GO:0006915">
    <property type="term" value="P:apoptotic process"/>
    <property type="evidence" value="ECO:0007669"/>
    <property type="project" value="InterPro"/>
</dbReference>
<dbReference type="GO" id="GO:0005739">
    <property type="term" value="C:mitochondrion"/>
    <property type="evidence" value="ECO:0007669"/>
    <property type="project" value="TreeGrafter"/>
</dbReference>
<reference evidence="2" key="1">
    <citation type="submission" date="2025-08" db="UniProtKB">
        <authorList>
            <consortium name="Ensembl"/>
        </authorList>
    </citation>
    <scope>IDENTIFICATION</scope>
</reference>
<dbReference type="PANTHER" id="PTHR15758:SF2">
    <property type="entry name" value="BCL-2-LIKE PROTEIN 13"/>
    <property type="match status" value="1"/>
</dbReference>
<dbReference type="GeneTree" id="ENSGT00390000015552"/>
<keyword evidence="3" id="KW-1185">Reference proteome</keyword>
<dbReference type="InterPro" id="IPR042398">
    <property type="entry name" value="BCL2L13"/>
</dbReference>
<dbReference type="AlphaFoldDB" id="A0A3B3QP25"/>
<dbReference type="InterPro" id="IPR036834">
    <property type="entry name" value="Bcl-2-like_sf"/>
</dbReference>
<dbReference type="Ensembl" id="ENSPKIT00000032537.1">
    <property type="protein sequence ID" value="ENSPKIP00000008457.1"/>
    <property type="gene ID" value="ENSPKIG00000023939.1"/>
</dbReference>
<evidence type="ECO:0000313" key="3">
    <source>
        <dbReference type="Proteomes" id="UP000261540"/>
    </source>
</evidence>
<dbReference type="Proteomes" id="UP000261540">
    <property type="component" value="Unplaced"/>
</dbReference>
<dbReference type="PANTHER" id="PTHR15758">
    <property type="entry name" value="BCL-2-LIKE PROTEIN 13"/>
    <property type="match status" value="1"/>
</dbReference>
<evidence type="ECO:0000256" key="1">
    <source>
        <dbReference type="SAM" id="MobiDB-lite"/>
    </source>
</evidence>
<feature type="compositionally biased region" description="Low complexity" evidence="1">
    <location>
        <begin position="461"/>
        <end position="472"/>
    </location>
</feature>
<organism evidence="2 3">
    <name type="scientific">Paramormyrops kingsleyae</name>
    <dbReference type="NCBI Taxonomy" id="1676925"/>
    <lineage>
        <taxon>Eukaryota</taxon>
        <taxon>Metazoa</taxon>
        <taxon>Chordata</taxon>
        <taxon>Craniata</taxon>
        <taxon>Vertebrata</taxon>
        <taxon>Euteleostomi</taxon>
        <taxon>Actinopterygii</taxon>
        <taxon>Neopterygii</taxon>
        <taxon>Teleostei</taxon>
        <taxon>Osteoglossocephala</taxon>
        <taxon>Osteoglossomorpha</taxon>
        <taxon>Osteoglossiformes</taxon>
        <taxon>Mormyridae</taxon>
        <taxon>Paramormyrops</taxon>
    </lineage>
</organism>
<feature type="region of interest" description="Disordered" evidence="1">
    <location>
        <begin position="374"/>
        <end position="665"/>
    </location>
</feature>
<accession>A0A3B3QP25</accession>
<evidence type="ECO:0000313" key="2">
    <source>
        <dbReference type="Ensembl" id="ENSPKIP00000008457.1"/>
    </source>
</evidence>
<name>A0A3B3QP25_9TELE</name>
<protein>
    <submittedName>
        <fullName evidence="2">BCL2 like 13</fullName>
    </submittedName>
</protein>
<reference evidence="2" key="2">
    <citation type="submission" date="2025-09" db="UniProtKB">
        <authorList>
            <consortium name="Ensembl"/>
        </authorList>
    </citation>
    <scope>IDENTIFICATION</scope>
</reference>